<protein>
    <recommendedName>
        <fullName evidence="4">Ig-like domain-containing protein</fullName>
    </recommendedName>
</protein>
<dbReference type="Proteomes" id="UP000304928">
    <property type="component" value="Unassembled WGS sequence"/>
</dbReference>
<evidence type="ECO:0000256" key="1">
    <source>
        <dbReference type="SAM" id="SignalP"/>
    </source>
</evidence>
<dbReference type="AlphaFoldDB" id="A0A4S9BQA3"/>
<feature type="chain" id="PRO_5020476594" description="Ig-like domain-containing protein" evidence="1">
    <location>
        <begin position="20"/>
        <end position="249"/>
    </location>
</feature>
<evidence type="ECO:0008006" key="4">
    <source>
        <dbReference type="Google" id="ProtNLM"/>
    </source>
</evidence>
<evidence type="ECO:0000313" key="2">
    <source>
        <dbReference type="EMBL" id="THW95870.1"/>
    </source>
</evidence>
<evidence type="ECO:0000313" key="3">
    <source>
        <dbReference type="Proteomes" id="UP000304928"/>
    </source>
</evidence>
<proteinExistence type="predicted"/>
<reference evidence="2 3" key="1">
    <citation type="submission" date="2018-10" db="EMBL/GenBank/DDBJ databases">
        <title>Fifty Aureobasidium pullulans genomes reveal a recombining polyextremotolerant generalist.</title>
        <authorList>
            <person name="Gostincar C."/>
            <person name="Turk M."/>
            <person name="Zajc J."/>
            <person name="Gunde-Cimerman N."/>
        </authorList>
    </citation>
    <scope>NUCLEOTIDE SEQUENCE [LARGE SCALE GENOMIC DNA]</scope>
    <source>
        <strain evidence="2 3">EXF-10507</strain>
    </source>
</reference>
<gene>
    <name evidence="2" type="ORF">D6D15_01084</name>
</gene>
<comment type="caution">
    <text evidence="2">The sequence shown here is derived from an EMBL/GenBank/DDBJ whole genome shotgun (WGS) entry which is preliminary data.</text>
</comment>
<dbReference type="EMBL" id="QZAR01000009">
    <property type="protein sequence ID" value="THW95870.1"/>
    <property type="molecule type" value="Genomic_DNA"/>
</dbReference>
<sequence length="249" mass="28222">MRAVLSFTIAAALANSVNAWALMPRQTSGASSTPPSTAITNVTCNGKSAYNYAAMTSVPANASCTTQTFYINTKSNCTTKSFLIDTRTSSSCNCSTSSAPQNTTSCTPLPCLYELDIFVNNIVNSLFVDFFIFFNSLFDKFFIFVHSLFNESLDFIDTMFHDLLISVNSLLDFSIFAHPNLDDFDSSHQFHGRGRLSKHSVLCHLWQERPDYCYIFVQHRSGYTSTDSDYLVCFLQWWQHQYLVPRYIY</sequence>
<keyword evidence="1" id="KW-0732">Signal</keyword>
<feature type="signal peptide" evidence="1">
    <location>
        <begin position="1"/>
        <end position="19"/>
    </location>
</feature>
<name>A0A4S9BQA3_AURPU</name>
<organism evidence="2 3">
    <name type="scientific">Aureobasidium pullulans</name>
    <name type="common">Black yeast</name>
    <name type="synonym">Pullularia pullulans</name>
    <dbReference type="NCBI Taxonomy" id="5580"/>
    <lineage>
        <taxon>Eukaryota</taxon>
        <taxon>Fungi</taxon>
        <taxon>Dikarya</taxon>
        <taxon>Ascomycota</taxon>
        <taxon>Pezizomycotina</taxon>
        <taxon>Dothideomycetes</taxon>
        <taxon>Dothideomycetidae</taxon>
        <taxon>Dothideales</taxon>
        <taxon>Saccotheciaceae</taxon>
        <taxon>Aureobasidium</taxon>
    </lineage>
</organism>
<accession>A0A4S9BQA3</accession>